<dbReference type="InterPro" id="IPR004161">
    <property type="entry name" value="EFTu-like_2"/>
</dbReference>
<comment type="similarity">
    <text evidence="3 10">Belongs to the TRAFAC class translation factor GTPase superfamily. Classic translation factor GTPase family. EF-Tu/EF-1A subfamily.</text>
</comment>
<evidence type="ECO:0000313" key="13">
    <source>
        <dbReference type="Proteomes" id="UP000054047"/>
    </source>
</evidence>
<dbReference type="AlphaFoldDB" id="A0A0C2GIB4"/>
<dbReference type="SUPFAM" id="SSF52540">
    <property type="entry name" value="P-loop containing nucleoside triphosphate hydrolases"/>
    <property type="match status" value="1"/>
</dbReference>
<dbReference type="PRINTS" id="PR00315">
    <property type="entry name" value="ELONGATNFCT"/>
</dbReference>
<dbReference type="Pfam" id="PF00009">
    <property type="entry name" value="GTP_EFTU"/>
    <property type="match status" value="1"/>
</dbReference>
<comment type="subcellular location">
    <subcellularLocation>
        <location evidence="2">Cytoplasm</location>
    </subcellularLocation>
</comment>
<keyword evidence="8" id="KW-0648">Protein biosynthesis</keyword>
<dbReference type="InterPro" id="IPR004539">
    <property type="entry name" value="Transl_elong_EF1A_euk/arc"/>
</dbReference>
<dbReference type="SUPFAM" id="SSF50447">
    <property type="entry name" value="Translation proteins"/>
    <property type="match status" value="1"/>
</dbReference>
<dbReference type="GO" id="GO:0003746">
    <property type="term" value="F:translation elongation factor activity"/>
    <property type="evidence" value="ECO:0007669"/>
    <property type="project" value="UniProtKB-UniRule"/>
</dbReference>
<protein>
    <recommendedName>
        <fullName evidence="10">Elongation factor 1-alpha</fullName>
    </recommendedName>
</protein>
<dbReference type="NCBIfam" id="TIGR00483">
    <property type="entry name" value="EF-1_alpha"/>
    <property type="match status" value="1"/>
</dbReference>
<dbReference type="NCBIfam" id="NF008969">
    <property type="entry name" value="PRK12317.1"/>
    <property type="match status" value="1"/>
</dbReference>
<organism evidence="12 13">
    <name type="scientific">Ancylostoma duodenale</name>
    <dbReference type="NCBI Taxonomy" id="51022"/>
    <lineage>
        <taxon>Eukaryota</taxon>
        <taxon>Metazoa</taxon>
        <taxon>Ecdysozoa</taxon>
        <taxon>Nematoda</taxon>
        <taxon>Chromadorea</taxon>
        <taxon>Rhabditida</taxon>
        <taxon>Rhabditina</taxon>
        <taxon>Rhabditomorpha</taxon>
        <taxon>Strongyloidea</taxon>
        <taxon>Ancylostomatidae</taxon>
        <taxon>Ancylostomatinae</taxon>
        <taxon>Ancylostoma</taxon>
    </lineage>
</organism>
<evidence type="ECO:0000256" key="7">
    <source>
        <dbReference type="ARBA" id="ARBA00022768"/>
    </source>
</evidence>
<name>A0A0C2GIB4_9BILA</name>
<evidence type="ECO:0000256" key="10">
    <source>
        <dbReference type="RuleBase" id="RU000325"/>
    </source>
</evidence>
<dbReference type="PROSITE" id="PS51722">
    <property type="entry name" value="G_TR_2"/>
    <property type="match status" value="1"/>
</dbReference>
<dbReference type="PANTHER" id="PTHR23115">
    <property type="entry name" value="TRANSLATION FACTOR"/>
    <property type="match status" value="1"/>
</dbReference>
<evidence type="ECO:0000259" key="11">
    <source>
        <dbReference type="PROSITE" id="PS51722"/>
    </source>
</evidence>
<dbReference type="EMBL" id="KN730539">
    <property type="protein sequence ID" value="KIH60905.1"/>
    <property type="molecule type" value="Genomic_DNA"/>
</dbReference>
<keyword evidence="7 10" id="KW-0251">Elongation factor</keyword>
<dbReference type="CDD" id="cd01883">
    <property type="entry name" value="EF1_alpha"/>
    <property type="match status" value="1"/>
</dbReference>
<keyword evidence="6 10" id="KW-0547">Nucleotide-binding</keyword>
<evidence type="ECO:0000256" key="8">
    <source>
        <dbReference type="ARBA" id="ARBA00022917"/>
    </source>
</evidence>
<dbReference type="GO" id="GO:0003924">
    <property type="term" value="F:GTPase activity"/>
    <property type="evidence" value="ECO:0007669"/>
    <property type="project" value="UniProtKB-UniRule"/>
</dbReference>
<dbReference type="CDD" id="cd03693">
    <property type="entry name" value="EF1_alpha_II"/>
    <property type="match status" value="1"/>
</dbReference>
<dbReference type="SUPFAM" id="SSF50465">
    <property type="entry name" value="EF-Tu/eEF-1alpha/eIF2-gamma C-terminal domain"/>
    <property type="match status" value="1"/>
</dbReference>
<dbReference type="InterPro" id="IPR054696">
    <property type="entry name" value="GTP-eEF1A_C"/>
</dbReference>
<dbReference type="FunFam" id="3.40.50.300:FF:001424">
    <property type="entry name" value="Elongation factor 1-alpha 1"/>
    <property type="match status" value="1"/>
</dbReference>
<reference evidence="12 13" key="1">
    <citation type="submission" date="2013-12" db="EMBL/GenBank/DDBJ databases">
        <title>Draft genome of the parsitic nematode Ancylostoma duodenale.</title>
        <authorList>
            <person name="Mitreva M."/>
        </authorList>
    </citation>
    <scope>NUCLEOTIDE SEQUENCE [LARGE SCALE GENOMIC DNA]</scope>
    <source>
        <strain evidence="12 13">Zhejiang</strain>
    </source>
</reference>
<accession>A0A0C2GIB4</accession>
<dbReference type="CDD" id="cd03705">
    <property type="entry name" value="EF1_alpha_III"/>
    <property type="match status" value="1"/>
</dbReference>
<evidence type="ECO:0000256" key="3">
    <source>
        <dbReference type="ARBA" id="ARBA00007249"/>
    </source>
</evidence>
<dbReference type="GO" id="GO:0005737">
    <property type="term" value="C:cytoplasm"/>
    <property type="evidence" value="ECO:0007669"/>
    <property type="project" value="UniProtKB-SubCell"/>
</dbReference>
<dbReference type="InterPro" id="IPR000795">
    <property type="entry name" value="T_Tr_GTP-bd_dom"/>
</dbReference>
<dbReference type="FunFam" id="2.40.30.10:FF:000003">
    <property type="entry name" value="Elongation factor 1-alpha"/>
    <property type="match status" value="1"/>
</dbReference>
<evidence type="ECO:0000256" key="9">
    <source>
        <dbReference type="ARBA" id="ARBA00023134"/>
    </source>
</evidence>
<feature type="domain" description="Tr-type G" evidence="11">
    <location>
        <begin position="1"/>
        <end position="200"/>
    </location>
</feature>
<dbReference type="Proteomes" id="UP000054047">
    <property type="component" value="Unassembled WGS sequence"/>
</dbReference>
<dbReference type="Gene3D" id="2.40.30.10">
    <property type="entry name" value="Translation factors"/>
    <property type="match status" value="2"/>
</dbReference>
<dbReference type="InterPro" id="IPR009001">
    <property type="entry name" value="Transl_elong_EF1A/Init_IF2_C"/>
</dbReference>
<evidence type="ECO:0000256" key="6">
    <source>
        <dbReference type="ARBA" id="ARBA00022741"/>
    </source>
</evidence>
<dbReference type="FunFam" id="2.40.30.10:FF:000005">
    <property type="entry name" value="Elongation factor 1-alpha"/>
    <property type="match status" value="1"/>
</dbReference>
<keyword evidence="4" id="KW-0963">Cytoplasm</keyword>
<dbReference type="Pfam" id="PF03144">
    <property type="entry name" value="GTP_EFTU_D2"/>
    <property type="match status" value="1"/>
</dbReference>
<keyword evidence="13" id="KW-1185">Reference proteome</keyword>
<dbReference type="InterPro" id="IPR050100">
    <property type="entry name" value="TRAFAC_GTPase_members"/>
</dbReference>
<gene>
    <name evidence="12" type="ORF">ANCDUO_08833</name>
</gene>
<dbReference type="Gene3D" id="3.40.50.300">
    <property type="entry name" value="P-loop containing nucleotide triphosphate hydrolases"/>
    <property type="match status" value="1"/>
</dbReference>
<dbReference type="InterPro" id="IPR027417">
    <property type="entry name" value="P-loop_NTPase"/>
</dbReference>
<dbReference type="PROSITE" id="PS00301">
    <property type="entry name" value="G_TR_1"/>
    <property type="match status" value="1"/>
</dbReference>
<evidence type="ECO:0000256" key="5">
    <source>
        <dbReference type="ARBA" id="ARBA00022553"/>
    </source>
</evidence>
<dbReference type="GO" id="GO:0005525">
    <property type="term" value="F:GTP binding"/>
    <property type="evidence" value="ECO:0007669"/>
    <property type="project" value="UniProtKB-UniRule"/>
</dbReference>
<comment type="function">
    <text evidence="1 10">This protein promotes the GTP-dependent binding of aminoacyl-tRNA to the A-site of ribosomes during protein biosynthesis.</text>
</comment>
<evidence type="ECO:0000313" key="12">
    <source>
        <dbReference type="EMBL" id="KIH60905.1"/>
    </source>
</evidence>
<dbReference type="InterPro" id="IPR031157">
    <property type="entry name" value="G_TR_CS"/>
</dbReference>
<dbReference type="OrthoDB" id="342024at2759"/>
<proteinExistence type="inferred from homology"/>
<evidence type="ECO:0000256" key="1">
    <source>
        <dbReference type="ARBA" id="ARBA00003982"/>
    </source>
</evidence>
<keyword evidence="9 10" id="KW-0342">GTP-binding</keyword>
<evidence type="ECO:0000256" key="4">
    <source>
        <dbReference type="ARBA" id="ARBA00022490"/>
    </source>
</evidence>
<sequence length="435" mass="47542">MDSEEEMGKGSFKYAWVLDKLKAERERGITIDIALWKFETAKYYITIIDAPGHRDFIKNMITGTSQADCAVLVVACGTGEFEAGISKNGQTREHALLAQTLGVKQLIVACNKMDSTEPPFSEARYNEITTEVSNFIKKIGYNPKAVAFVPISGFNGDNMLEPSNNMPWFKGWNVERKEGNATGKTLLEALDAIIPPQRPTDRPLRLPLQDVYKIGGIGTVPVGRVETGILKPGMVVTFAPQNVTTEVKSVEMHHESLPEAVPGDNVGFNVKNVSVKDIRRGSVCSDSKNDPAKETRSFNAQVIIMNHPGQIAAGYTPVLDCHTAHIACKFAELKEKACDFHIFRLQAFVDRRTGKKVEDNPKFLKSGDAGIVELIPTKPLCVESFTDYAPLGRFAVRDMRQTVAVGVIKSVDKSEGAGGKVTKAAQKAGVGAKKK</sequence>
<dbReference type="InterPro" id="IPR009000">
    <property type="entry name" value="Transl_B-barrel_sf"/>
</dbReference>
<keyword evidence="5" id="KW-0597">Phosphoprotein</keyword>
<dbReference type="Pfam" id="PF22594">
    <property type="entry name" value="GTP-eEF1A_C"/>
    <property type="match status" value="1"/>
</dbReference>
<evidence type="ECO:0000256" key="2">
    <source>
        <dbReference type="ARBA" id="ARBA00004496"/>
    </source>
</evidence>